<evidence type="ECO:0000313" key="2">
    <source>
        <dbReference type="EMBL" id="KAK5629092.1"/>
    </source>
</evidence>
<feature type="region of interest" description="Disordered" evidence="1">
    <location>
        <begin position="1"/>
        <end position="70"/>
    </location>
</feature>
<sequence>MGEQHPKCLKHVSAATTAEPALRCPDKRDHTTTKDARTGATDSVLSARRLSDGASPASHPRPTPSVYNTAPHLRAPLNCLAVRASFHCRPLTLSHTPLWSRSAGNKA</sequence>
<reference evidence="2 3" key="1">
    <citation type="submission" date="2023-10" db="EMBL/GenBank/DDBJ databases">
        <title>Draft genome sequence of Xylaria bambusicola isolate GMP-LS, the root and basal stem rot pathogen of sugarcane in Indonesia.</title>
        <authorList>
            <person name="Selvaraj P."/>
            <person name="Muralishankar V."/>
            <person name="Muruganantham S."/>
            <person name="Sp S."/>
            <person name="Haryani S."/>
            <person name="Lau K.J.X."/>
            <person name="Naqvi N.I."/>
        </authorList>
    </citation>
    <scope>NUCLEOTIDE SEQUENCE [LARGE SCALE GENOMIC DNA]</scope>
    <source>
        <strain evidence="2">GMP-LS</strain>
    </source>
</reference>
<gene>
    <name evidence="2" type="ORF">RRF57_004807</name>
</gene>
<proteinExistence type="predicted"/>
<organism evidence="2 3">
    <name type="scientific">Xylaria bambusicola</name>
    <dbReference type="NCBI Taxonomy" id="326684"/>
    <lineage>
        <taxon>Eukaryota</taxon>
        <taxon>Fungi</taxon>
        <taxon>Dikarya</taxon>
        <taxon>Ascomycota</taxon>
        <taxon>Pezizomycotina</taxon>
        <taxon>Sordariomycetes</taxon>
        <taxon>Xylariomycetidae</taxon>
        <taxon>Xylariales</taxon>
        <taxon>Xylariaceae</taxon>
        <taxon>Xylaria</taxon>
    </lineage>
</organism>
<accession>A0AAN7Z4N3</accession>
<dbReference type="Proteomes" id="UP001305414">
    <property type="component" value="Unassembled WGS sequence"/>
</dbReference>
<keyword evidence="3" id="KW-1185">Reference proteome</keyword>
<dbReference type="AlphaFoldDB" id="A0AAN7Z4N3"/>
<dbReference type="EMBL" id="JAWHQM010000010">
    <property type="protein sequence ID" value="KAK5629092.1"/>
    <property type="molecule type" value="Genomic_DNA"/>
</dbReference>
<evidence type="ECO:0000256" key="1">
    <source>
        <dbReference type="SAM" id="MobiDB-lite"/>
    </source>
</evidence>
<feature type="compositionally biased region" description="Basic and acidic residues" evidence="1">
    <location>
        <begin position="24"/>
        <end position="37"/>
    </location>
</feature>
<protein>
    <submittedName>
        <fullName evidence="2">Uncharacterized protein</fullName>
    </submittedName>
</protein>
<comment type="caution">
    <text evidence="2">The sequence shown here is derived from an EMBL/GenBank/DDBJ whole genome shotgun (WGS) entry which is preliminary data.</text>
</comment>
<evidence type="ECO:0000313" key="3">
    <source>
        <dbReference type="Proteomes" id="UP001305414"/>
    </source>
</evidence>
<name>A0AAN7Z4N3_9PEZI</name>